<sequence>MPSNYTIDDISPLIKYSGSWSAGSKTDSLSSQYSNNGTFTVSSTKGDSATFIFTGTRVWVFGAKRDNHGGYSVKLDGKSTDLNGFSSSPVFNQPLFASDTLPQQQHTVTITNTANDTRKSFLDIDFITWMTDSPLPANNFDDNSNLFAYSPADAWKTDLGKSYSNFLNNSGHLTDAKDASVTITFAGESLVLYGAVGPSQGAYSVKLDGSDAGNFNAHNPTYFSQQALFQTDSLGSGNHTLVLTNQPSGSQNNLAIDFALMASIPAASSSPTVSGSSTSAASPSSATPTDPRAQGYANLRHGLYIAAGIGSVCLLFTFAAVIYRFTYRRSLRRQAHGGTTDVAAFTEGGSVGKAISLQTVRDPHSDRRPLLLGSNLR</sequence>
<comment type="caution">
    <text evidence="3">The sequence shown here is derived from an EMBL/GenBank/DDBJ whole genome shotgun (WGS) entry which is preliminary data.</text>
</comment>
<dbReference type="CDD" id="cd02795">
    <property type="entry name" value="CBM6-CBM35-CBM36_like"/>
    <property type="match status" value="1"/>
</dbReference>
<feature type="transmembrane region" description="Helical" evidence="2">
    <location>
        <begin position="302"/>
        <end position="323"/>
    </location>
</feature>
<gene>
    <name evidence="3" type="ORF">MIND_00096700</name>
</gene>
<evidence type="ECO:0000313" key="4">
    <source>
        <dbReference type="Proteomes" id="UP000636479"/>
    </source>
</evidence>
<keyword evidence="2" id="KW-1133">Transmembrane helix</keyword>
<dbReference type="Gene3D" id="2.60.120.260">
    <property type="entry name" value="Galactose-binding domain-like"/>
    <property type="match status" value="2"/>
</dbReference>
<keyword evidence="4" id="KW-1185">Reference proteome</keyword>
<feature type="region of interest" description="Disordered" evidence="1">
    <location>
        <begin position="272"/>
        <end position="293"/>
    </location>
</feature>
<accession>A0A8H6TFM7</accession>
<evidence type="ECO:0000256" key="2">
    <source>
        <dbReference type="SAM" id="Phobius"/>
    </source>
</evidence>
<dbReference type="OrthoDB" id="2563669at2759"/>
<evidence type="ECO:0000313" key="3">
    <source>
        <dbReference type="EMBL" id="KAF7315806.1"/>
    </source>
</evidence>
<keyword evidence="2" id="KW-0812">Transmembrane</keyword>
<keyword evidence="2" id="KW-0472">Membrane</keyword>
<name>A0A8H6TFM7_9AGAR</name>
<dbReference type="GeneID" id="59340435"/>
<dbReference type="AlphaFoldDB" id="A0A8H6TFM7"/>
<protein>
    <recommendedName>
        <fullName evidence="5">Transmembrane protein</fullName>
    </recommendedName>
</protein>
<organism evidence="3 4">
    <name type="scientific">Mycena indigotica</name>
    <dbReference type="NCBI Taxonomy" id="2126181"/>
    <lineage>
        <taxon>Eukaryota</taxon>
        <taxon>Fungi</taxon>
        <taxon>Dikarya</taxon>
        <taxon>Basidiomycota</taxon>
        <taxon>Agaricomycotina</taxon>
        <taxon>Agaricomycetes</taxon>
        <taxon>Agaricomycetidae</taxon>
        <taxon>Agaricales</taxon>
        <taxon>Marasmiineae</taxon>
        <taxon>Mycenaceae</taxon>
        <taxon>Mycena</taxon>
    </lineage>
</organism>
<feature type="compositionally biased region" description="Low complexity" evidence="1">
    <location>
        <begin position="272"/>
        <end position="289"/>
    </location>
</feature>
<proteinExistence type="predicted"/>
<evidence type="ECO:0008006" key="5">
    <source>
        <dbReference type="Google" id="ProtNLM"/>
    </source>
</evidence>
<dbReference type="EMBL" id="JACAZF010000001">
    <property type="protein sequence ID" value="KAF7315806.1"/>
    <property type="molecule type" value="Genomic_DNA"/>
</dbReference>
<dbReference type="Proteomes" id="UP000636479">
    <property type="component" value="Unassembled WGS sequence"/>
</dbReference>
<dbReference type="RefSeq" id="XP_037225829.1">
    <property type="nucleotide sequence ID" value="XM_037357919.1"/>
</dbReference>
<reference evidence="3" key="1">
    <citation type="submission" date="2020-05" db="EMBL/GenBank/DDBJ databases">
        <title>Mycena genomes resolve the evolution of fungal bioluminescence.</title>
        <authorList>
            <person name="Tsai I.J."/>
        </authorList>
    </citation>
    <scope>NUCLEOTIDE SEQUENCE</scope>
    <source>
        <strain evidence="3">171206Taipei</strain>
    </source>
</reference>
<evidence type="ECO:0000256" key="1">
    <source>
        <dbReference type="SAM" id="MobiDB-lite"/>
    </source>
</evidence>